<dbReference type="EMBL" id="JAGMUV010000004">
    <property type="protein sequence ID" value="KAH7161310.1"/>
    <property type="molecule type" value="Genomic_DNA"/>
</dbReference>
<sequence length="480" mass="53502">MASKRELEDIDDGEIHEPEPKRPKKHNGKSRQHQSSGIDPTWGQKYVFSGGKGNATTIPAGEEDDFEDDADAMAYLNSVRKQATEIPHLLVAPKVQIGPQLPADFEGDEAHPDGENNTDRTIYDDGVGDTRGYYQDGAYTAAPETWGGDDEYEEGETPEDDDEEIDEEKALREAYFVSVMNQYLHLREILSTRLPPNALSRLSPSQHTSAAAFGRHSSPIALWSRVIRTTDPHPLQVALMSKETILNILRVLLGGKFLRRGYTLPERTSRWIWALLARLPDRGELTHIEIGWVRDLGRRAVLLGRSLAEMAALREELSEGQLGTHEGVDRSSSEEVLLETEDVEVEGAHSPDYDQEASEASPPTTKADEPAPNDETEEGEVEEDESEDVAMDLGSDSDAEDGEVAEEPEENLEDAKARLLAELDNAPPSESETREQEEQEAARDRLRENLRATLNMILTVAGEFYGQRDLLEFREPFVGM</sequence>
<dbReference type="OrthoDB" id="428895at2759"/>
<name>A0A9P9FED8_9HYPO</name>
<feature type="compositionally biased region" description="Acidic residues" evidence="1">
    <location>
        <begin position="371"/>
        <end position="412"/>
    </location>
</feature>
<evidence type="ECO:0008006" key="4">
    <source>
        <dbReference type="Google" id="ProtNLM"/>
    </source>
</evidence>
<feature type="region of interest" description="Disordered" evidence="1">
    <location>
        <begin position="141"/>
        <end position="165"/>
    </location>
</feature>
<keyword evidence="3" id="KW-1185">Reference proteome</keyword>
<protein>
    <recommendedName>
        <fullName evidence="4">V-snare</fullName>
    </recommendedName>
</protein>
<reference evidence="2" key="1">
    <citation type="journal article" date="2021" name="Nat. Commun.">
        <title>Genetic determinants of endophytism in the Arabidopsis root mycobiome.</title>
        <authorList>
            <person name="Mesny F."/>
            <person name="Miyauchi S."/>
            <person name="Thiergart T."/>
            <person name="Pickel B."/>
            <person name="Atanasova L."/>
            <person name="Karlsson M."/>
            <person name="Huettel B."/>
            <person name="Barry K.W."/>
            <person name="Haridas S."/>
            <person name="Chen C."/>
            <person name="Bauer D."/>
            <person name="Andreopoulos W."/>
            <person name="Pangilinan J."/>
            <person name="LaButti K."/>
            <person name="Riley R."/>
            <person name="Lipzen A."/>
            <person name="Clum A."/>
            <person name="Drula E."/>
            <person name="Henrissat B."/>
            <person name="Kohler A."/>
            <person name="Grigoriev I.V."/>
            <person name="Martin F.M."/>
            <person name="Hacquard S."/>
        </authorList>
    </citation>
    <scope>NUCLEOTIDE SEQUENCE</scope>
    <source>
        <strain evidence="2">MPI-CAGE-AT-0147</strain>
    </source>
</reference>
<feature type="compositionally biased region" description="Basic and acidic residues" evidence="1">
    <location>
        <begin position="1"/>
        <end position="21"/>
    </location>
</feature>
<dbReference type="GO" id="GO:0000387">
    <property type="term" value="P:spliceosomal snRNP assembly"/>
    <property type="evidence" value="ECO:0007669"/>
    <property type="project" value="InterPro"/>
</dbReference>
<feature type="region of interest" description="Disordered" evidence="1">
    <location>
        <begin position="342"/>
        <end position="446"/>
    </location>
</feature>
<feature type="region of interest" description="Disordered" evidence="1">
    <location>
        <begin position="1"/>
        <end position="64"/>
    </location>
</feature>
<organism evidence="2 3">
    <name type="scientific">Dactylonectria macrodidyma</name>
    <dbReference type="NCBI Taxonomy" id="307937"/>
    <lineage>
        <taxon>Eukaryota</taxon>
        <taxon>Fungi</taxon>
        <taxon>Dikarya</taxon>
        <taxon>Ascomycota</taxon>
        <taxon>Pezizomycotina</taxon>
        <taxon>Sordariomycetes</taxon>
        <taxon>Hypocreomycetidae</taxon>
        <taxon>Hypocreales</taxon>
        <taxon>Nectriaceae</taxon>
        <taxon>Dactylonectria</taxon>
    </lineage>
</organism>
<feature type="compositionally biased region" description="Basic and acidic residues" evidence="1">
    <location>
        <begin position="431"/>
        <end position="446"/>
    </location>
</feature>
<feature type="compositionally biased region" description="Basic and acidic residues" evidence="1">
    <location>
        <begin position="108"/>
        <end position="123"/>
    </location>
</feature>
<dbReference type="AlphaFoldDB" id="A0A9P9FED8"/>
<dbReference type="Gene3D" id="1.20.58.1070">
    <property type="match status" value="1"/>
</dbReference>
<evidence type="ECO:0000313" key="3">
    <source>
        <dbReference type="Proteomes" id="UP000738349"/>
    </source>
</evidence>
<gene>
    <name evidence="2" type="ORF">EDB81DRAFT_784405</name>
</gene>
<accession>A0A9P9FED8</accession>
<comment type="caution">
    <text evidence="2">The sequence shown here is derived from an EMBL/GenBank/DDBJ whole genome shotgun (WGS) entry which is preliminary data.</text>
</comment>
<feature type="compositionally biased region" description="Acidic residues" evidence="1">
    <location>
        <begin position="147"/>
        <end position="165"/>
    </location>
</feature>
<dbReference type="Proteomes" id="UP000738349">
    <property type="component" value="Unassembled WGS sequence"/>
</dbReference>
<evidence type="ECO:0000313" key="2">
    <source>
        <dbReference type="EMBL" id="KAH7161310.1"/>
    </source>
</evidence>
<feature type="compositionally biased region" description="Basic residues" evidence="1">
    <location>
        <begin position="22"/>
        <end position="32"/>
    </location>
</feature>
<dbReference type="Pfam" id="PF04938">
    <property type="entry name" value="SIP1"/>
    <property type="match status" value="1"/>
</dbReference>
<evidence type="ECO:0000256" key="1">
    <source>
        <dbReference type="SAM" id="MobiDB-lite"/>
    </source>
</evidence>
<dbReference type="InterPro" id="IPR035426">
    <property type="entry name" value="Gemin2/Brr1"/>
</dbReference>
<proteinExistence type="predicted"/>
<feature type="region of interest" description="Disordered" evidence="1">
    <location>
        <begin position="105"/>
        <end position="126"/>
    </location>
</feature>